<keyword evidence="2" id="KW-0547">Nucleotide-binding</keyword>
<dbReference type="InterPro" id="IPR003593">
    <property type="entry name" value="AAA+_ATPase"/>
</dbReference>
<proteinExistence type="predicted"/>
<keyword evidence="6" id="KW-1185">Reference proteome</keyword>
<dbReference type="SMART" id="SM00382">
    <property type="entry name" value="AAA"/>
    <property type="match status" value="1"/>
</dbReference>
<dbReference type="InterPro" id="IPR050093">
    <property type="entry name" value="ABC_SmlMolc_Importer"/>
</dbReference>
<feature type="domain" description="ABC transporter" evidence="4">
    <location>
        <begin position="4"/>
        <end position="239"/>
    </location>
</feature>
<evidence type="ECO:0000313" key="6">
    <source>
        <dbReference type="Proteomes" id="UP001434337"/>
    </source>
</evidence>
<evidence type="ECO:0000313" key="5">
    <source>
        <dbReference type="EMBL" id="WZW98003.1"/>
    </source>
</evidence>
<dbReference type="EMBL" id="CP115965">
    <property type="protein sequence ID" value="WZW98003.1"/>
    <property type="molecule type" value="Genomic_DNA"/>
</dbReference>
<dbReference type="InterPro" id="IPR027417">
    <property type="entry name" value="P-loop_NTPase"/>
</dbReference>
<evidence type="ECO:0000256" key="3">
    <source>
        <dbReference type="ARBA" id="ARBA00022840"/>
    </source>
</evidence>
<dbReference type="InterPro" id="IPR017871">
    <property type="entry name" value="ABC_transporter-like_CS"/>
</dbReference>
<dbReference type="SUPFAM" id="SSF52540">
    <property type="entry name" value="P-loop containing nucleoside triphosphate hydrolases"/>
    <property type="match status" value="1"/>
</dbReference>
<gene>
    <name evidence="5" type="ORF">PCC79_14060</name>
</gene>
<protein>
    <submittedName>
        <fullName evidence="5">ABC transporter ATP-binding protein</fullName>
    </submittedName>
</protein>
<evidence type="ECO:0000259" key="4">
    <source>
        <dbReference type="PROSITE" id="PS50893"/>
    </source>
</evidence>
<evidence type="ECO:0000256" key="1">
    <source>
        <dbReference type="ARBA" id="ARBA00022448"/>
    </source>
</evidence>
<dbReference type="Proteomes" id="UP001434337">
    <property type="component" value="Chromosome"/>
</dbReference>
<dbReference type="InterPro" id="IPR003439">
    <property type="entry name" value="ABC_transporter-like_ATP-bd"/>
</dbReference>
<dbReference type="PROSITE" id="PS00211">
    <property type="entry name" value="ABC_TRANSPORTER_1"/>
    <property type="match status" value="1"/>
</dbReference>
<accession>A0ABZ3C5G9</accession>
<dbReference type="Pfam" id="PF00005">
    <property type="entry name" value="ABC_tran"/>
    <property type="match status" value="1"/>
</dbReference>
<dbReference type="PANTHER" id="PTHR42781:SF4">
    <property type="entry name" value="SPERMIDINE_PUTRESCINE IMPORT ATP-BINDING PROTEIN POTA"/>
    <property type="match status" value="1"/>
</dbReference>
<reference evidence="5 6" key="1">
    <citation type="journal article" date="2023" name="Environ Microbiome">
        <title>A coral-associated actinobacterium mitigates coral bleaching under heat stress.</title>
        <authorList>
            <person name="Li J."/>
            <person name="Zou Y."/>
            <person name="Li Q."/>
            <person name="Zhang J."/>
            <person name="Bourne D.G."/>
            <person name="Lyu Y."/>
            <person name="Liu C."/>
            <person name="Zhang S."/>
        </authorList>
    </citation>
    <scope>NUCLEOTIDE SEQUENCE [LARGE SCALE GENOMIC DNA]</scope>
    <source>
        <strain evidence="5 6">SCSIO 13291</strain>
    </source>
</reference>
<evidence type="ECO:0000256" key="2">
    <source>
        <dbReference type="ARBA" id="ARBA00022741"/>
    </source>
</evidence>
<dbReference type="Gene3D" id="3.40.50.300">
    <property type="entry name" value="P-loop containing nucleotide triphosphate hydrolases"/>
    <property type="match status" value="1"/>
</dbReference>
<dbReference type="GO" id="GO:0005524">
    <property type="term" value="F:ATP binding"/>
    <property type="evidence" value="ECO:0007669"/>
    <property type="project" value="UniProtKB-KW"/>
</dbReference>
<keyword evidence="3 5" id="KW-0067">ATP-binding</keyword>
<dbReference type="PANTHER" id="PTHR42781">
    <property type="entry name" value="SPERMIDINE/PUTRESCINE IMPORT ATP-BINDING PROTEIN POTA"/>
    <property type="match status" value="1"/>
</dbReference>
<organism evidence="5 6">
    <name type="scientific">Propioniciclava soli</name>
    <dbReference type="NCBI Taxonomy" id="2775081"/>
    <lineage>
        <taxon>Bacteria</taxon>
        <taxon>Bacillati</taxon>
        <taxon>Actinomycetota</taxon>
        <taxon>Actinomycetes</taxon>
        <taxon>Propionibacteriales</taxon>
        <taxon>Propionibacteriaceae</taxon>
        <taxon>Propioniciclava</taxon>
    </lineage>
</organism>
<keyword evidence="1" id="KW-0813">Transport</keyword>
<sequence length="354" mass="37130">MAGVTLAEVGLTYPDGHTALTGVDLEVADGEFVALVGPSGSGKTTLLRTVAGFLAPSRGTVAIGGEPVASPGAGVPPEGRRLGMVFQQHAIWPHMSVGANVAYPLRRARRPRAEIGERVTEVLALVGLDGYADRNPATLSGGQRQRVALARALAPTPRVLLLDEALSALDEPLRDQLRVELRSLTRQLGLTVIHVTHDRDEALALADRIAVLDAGAIVQVDTPERLLHEPATPFVAGFLSDATLLPGELTDSGFVADEHPLRLARDVVVGPGRGSGTLAVLPGDVVLHEGAPGGEEGRAEVVSSLYGRTASDVIVDWHGLRLRAESDGRPVVGARVRPEVRRALFYPDVAGTAG</sequence>
<name>A0ABZ3C5G9_9ACTN</name>
<dbReference type="PROSITE" id="PS50893">
    <property type="entry name" value="ABC_TRANSPORTER_2"/>
    <property type="match status" value="1"/>
</dbReference>
<dbReference type="RefSeq" id="WP_232550125.1">
    <property type="nucleotide sequence ID" value="NZ_CP115965.1"/>
</dbReference>